<protein>
    <submittedName>
        <fullName evidence="5">Lysozyme</fullName>
    </submittedName>
</protein>
<dbReference type="SUPFAM" id="SSF51445">
    <property type="entry name" value="(Trans)glycosidases"/>
    <property type="match status" value="1"/>
</dbReference>
<keyword evidence="4" id="KW-0472">Membrane</keyword>
<dbReference type="Gene3D" id="3.20.20.80">
    <property type="entry name" value="Glycosidases"/>
    <property type="match status" value="1"/>
</dbReference>
<dbReference type="EMBL" id="VLLE01000003">
    <property type="protein sequence ID" value="TWI83150.1"/>
    <property type="molecule type" value="Genomic_DNA"/>
</dbReference>
<dbReference type="RefSeq" id="WP_144885230.1">
    <property type="nucleotide sequence ID" value="NZ_VLLE01000003.1"/>
</dbReference>
<keyword evidence="3" id="KW-0326">Glycosidase</keyword>
<dbReference type="InterPro" id="IPR018077">
    <property type="entry name" value="Glyco_hydro_fam25_subgr"/>
</dbReference>
<dbReference type="GO" id="GO:0003796">
    <property type="term" value="F:lysozyme activity"/>
    <property type="evidence" value="ECO:0007669"/>
    <property type="project" value="InterPro"/>
</dbReference>
<dbReference type="PANTHER" id="PTHR34135">
    <property type="entry name" value="LYSOZYME"/>
    <property type="match status" value="1"/>
</dbReference>
<reference evidence="5 6" key="1">
    <citation type="journal article" date="2015" name="Stand. Genomic Sci.">
        <title>Genomic Encyclopedia of Bacterial and Archaeal Type Strains, Phase III: the genomes of soil and plant-associated and newly described type strains.</title>
        <authorList>
            <person name="Whitman W.B."/>
            <person name="Woyke T."/>
            <person name="Klenk H.P."/>
            <person name="Zhou Y."/>
            <person name="Lilburn T.G."/>
            <person name="Beck B.J."/>
            <person name="De Vos P."/>
            <person name="Vandamme P."/>
            <person name="Eisen J.A."/>
            <person name="Garrity G."/>
            <person name="Hugenholtz P."/>
            <person name="Kyrpides N.C."/>
        </authorList>
    </citation>
    <scope>NUCLEOTIDE SEQUENCE [LARGE SCALE GENOMIC DNA]</scope>
    <source>
        <strain evidence="5 6">CGMCC 1.7271</strain>
    </source>
</reference>
<evidence type="ECO:0000256" key="1">
    <source>
        <dbReference type="ARBA" id="ARBA00010646"/>
    </source>
</evidence>
<keyword evidence="2" id="KW-0378">Hydrolase</keyword>
<name>A0A562SQU7_9BACT</name>
<organism evidence="5 6">
    <name type="scientific">Lacibacter cauensis</name>
    <dbReference type="NCBI Taxonomy" id="510947"/>
    <lineage>
        <taxon>Bacteria</taxon>
        <taxon>Pseudomonadati</taxon>
        <taxon>Bacteroidota</taxon>
        <taxon>Chitinophagia</taxon>
        <taxon>Chitinophagales</taxon>
        <taxon>Chitinophagaceae</taxon>
        <taxon>Lacibacter</taxon>
    </lineage>
</organism>
<dbReference type="Proteomes" id="UP000316167">
    <property type="component" value="Unassembled WGS sequence"/>
</dbReference>
<dbReference type="PROSITE" id="PS51904">
    <property type="entry name" value="GLYCOSYL_HYDROL_F25_2"/>
    <property type="match status" value="1"/>
</dbReference>
<dbReference type="GO" id="GO:0016052">
    <property type="term" value="P:carbohydrate catabolic process"/>
    <property type="evidence" value="ECO:0007669"/>
    <property type="project" value="TreeGrafter"/>
</dbReference>
<dbReference type="Pfam" id="PF01183">
    <property type="entry name" value="Glyco_hydro_25"/>
    <property type="match status" value="1"/>
</dbReference>
<sequence length="256" mass="29592">MARKKNKSLRYLPWILIFLVFSAGVFLYGRNWWLERQAGMIRYQEFGIDIPTKYNVHGIDVSRYQQTINWESVKAMNIAGVQIGFAFMKATEGISGSDSHFKRNWRKAKEAGVTRGAYHFFISSKDGTKQAENFIKTVKLAKGDLPPVLDVEQTNGVSKTLLQQRVKAFLYAAELAYGVKPIIYTNADFYKRYLDDAFDEYPLWVAHYLRPLAPRIERNWHFWQHSESGRVNGIAGKVDFNVFNGDSTEFQQLLLK</sequence>
<evidence type="ECO:0000256" key="4">
    <source>
        <dbReference type="SAM" id="Phobius"/>
    </source>
</evidence>
<proteinExistence type="inferred from homology"/>
<dbReference type="OrthoDB" id="9798192at2"/>
<evidence type="ECO:0000313" key="6">
    <source>
        <dbReference type="Proteomes" id="UP000316167"/>
    </source>
</evidence>
<dbReference type="CDD" id="cd06524">
    <property type="entry name" value="GH25_YegX-like"/>
    <property type="match status" value="1"/>
</dbReference>
<comment type="caution">
    <text evidence="5">The sequence shown here is derived from an EMBL/GenBank/DDBJ whole genome shotgun (WGS) entry which is preliminary data.</text>
</comment>
<accession>A0A562SQU7</accession>
<evidence type="ECO:0000256" key="3">
    <source>
        <dbReference type="ARBA" id="ARBA00023295"/>
    </source>
</evidence>
<gene>
    <name evidence="5" type="ORF">IQ13_1256</name>
</gene>
<dbReference type="PANTHER" id="PTHR34135:SF2">
    <property type="entry name" value="LYSOZYME"/>
    <property type="match status" value="1"/>
</dbReference>
<keyword evidence="4" id="KW-1133">Transmembrane helix</keyword>
<feature type="transmembrane region" description="Helical" evidence="4">
    <location>
        <begin position="12"/>
        <end position="33"/>
    </location>
</feature>
<dbReference type="AlphaFoldDB" id="A0A562SQU7"/>
<keyword evidence="4" id="KW-0812">Transmembrane</keyword>
<dbReference type="InterPro" id="IPR002053">
    <property type="entry name" value="Glyco_hydro_25"/>
</dbReference>
<evidence type="ECO:0000313" key="5">
    <source>
        <dbReference type="EMBL" id="TWI83150.1"/>
    </source>
</evidence>
<evidence type="ECO:0000256" key="2">
    <source>
        <dbReference type="ARBA" id="ARBA00022801"/>
    </source>
</evidence>
<comment type="similarity">
    <text evidence="1">Belongs to the glycosyl hydrolase 25 family.</text>
</comment>
<dbReference type="SMART" id="SM00641">
    <property type="entry name" value="Glyco_25"/>
    <property type="match status" value="1"/>
</dbReference>
<dbReference type="GO" id="GO:0016998">
    <property type="term" value="P:cell wall macromolecule catabolic process"/>
    <property type="evidence" value="ECO:0007669"/>
    <property type="project" value="InterPro"/>
</dbReference>
<dbReference type="InterPro" id="IPR017853">
    <property type="entry name" value="GH"/>
</dbReference>
<dbReference type="GO" id="GO:0009253">
    <property type="term" value="P:peptidoglycan catabolic process"/>
    <property type="evidence" value="ECO:0007669"/>
    <property type="project" value="InterPro"/>
</dbReference>
<keyword evidence="6" id="KW-1185">Reference proteome</keyword>